<evidence type="ECO:0000256" key="8">
    <source>
        <dbReference type="ARBA" id="ARBA00022801"/>
    </source>
</evidence>
<dbReference type="CDD" id="cd04309">
    <property type="entry name" value="HAD_PSP_eu"/>
    <property type="match status" value="1"/>
</dbReference>
<keyword evidence="10" id="KW-0718">Serine biosynthesis</keyword>
<dbReference type="EMBL" id="CAXAJV020001281">
    <property type="protein sequence ID" value="CAL7933632.1"/>
    <property type="molecule type" value="Genomic_DNA"/>
</dbReference>
<evidence type="ECO:0000256" key="3">
    <source>
        <dbReference type="ARBA" id="ARBA00009184"/>
    </source>
</evidence>
<dbReference type="SUPFAM" id="SSF56784">
    <property type="entry name" value="HAD-like"/>
    <property type="match status" value="1"/>
</dbReference>
<reference evidence="12 13" key="1">
    <citation type="submission" date="2024-08" db="EMBL/GenBank/DDBJ databases">
        <authorList>
            <person name="Will J Nash"/>
            <person name="Angela Man"/>
            <person name="Seanna McTaggart"/>
            <person name="Kendall Baker"/>
            <person name="Tom Barker"/>
            <person name="Leah Catchpole"/>
            <person name="Alex Durrant"/>
            <person name="Karim Gharbi"/>
            <person name="Naomi Irish"/>
            <person name="Gemy Kaithakottil"/>
            <person name="Debby Ku"/>
            <person name="Aaliyah Providence"/>
            <person name="Felix Shaw"/>
            <person name="David Swarbreck"/>
            <person name="Chris Watkins"/>
            <person name="Ann M. McCartney"/>
            <person name="Giulio Formenti"/>
            <person name="Alice Mouton"/>
            <person name="Noel Vella"/>
            <person name="Bjorn M von Reumont"/>
            <person name="Adriana Vella"/>
            <person name="Wilfried Haerty"/>
        </authorList>
    </citation>
    <scope>NUCLEOTIDE SEQUENCE [LARGE SCALE GENOMIC DNA]</scope>
</reference>
<comment type="similarity">
    <text evidence="3">Belongs to the HAD-like hydrolase superfamily. SerB family.</text>
</comment>
<dbReference type="InterPro" id="IPR050582">
    <property type="entry name" value="HAD-like_SerB"/>
</dbReference>
<dbReference type="Gene3D" id="3.40.50.1000">
    <property type="entry name" value="HAD superfamily/HAD-like"/>
    <property type="match status" value="1"/>
</dbReference>
<name>A0ABP1MZT6_XYLVO</name>
<gene>
    <name evidence="12" type="ORF">XYLVIOL_LOCUS559</name>
</gene>
<dbReference type="Gene3D" id="1.10.150.210">
    <property type="entry name" value="Phosphoserine phosphatase, domain 2"/>
    <property type="match status" value="1"/>
</dbReference>
<sequence length="226" mass="25272">MESDLSKLKLIWKNADAVTFDVDSTVIQEEGIDELAKFCNKEKDVAALTNRAMQGNMTFRQSLVERLNIIQPSFVQIKQFLASHPLKLSPGIKLLIETLQMNKKQVFLVSGGFRSLIVPVATALDIPLENIFANRLKFYFTGEYAGFDEDQPTAENGGKAKVISYLKKDKGFKTIVHIGDGATDLETVTVADLFIGYGGNVTRESIKEQSPWFITDFNELVNILFL</sequence>
<keyword evidence="6" id="KW-0028">Amino-acid biosynthesis</keyword>
<comment type="cofactor">
    <cofactor evidence="1">
        <name>Mg(2+)</name>
        <dbReference type="ChEBI" id="CHEBI:18420"/>
    </cofactor>
</comment>
<evidence type="ECO:0000256" key="6">
    <source>
        <dbReference type="ARBA" id="ARBA00022605"/>
    </source>
</evidence>
<dbReference type="NCBIfam" id="TIGR00338">
    <property type="entry name" value="serB"/>
    <property type="match status" value="1"/>
</dbReference>
<comment type="pathway">
    <text evidence="2">Amino-acid biosynthesis; L-serine biosynthesis; L-serine from 3-phospho-D-glycerate: step 3/3.</text>
</comment>
<evidence type="ECO:0000256" key="11">
    <source>
        <dbReference type="ARBA" id="ARBA00031693"/>
    </source>
</evidence>
<keyword evidence="9" id="KW-0460">Magnesium</keyword>
<dbReference type="InterPro" id="IPR004469">
    <property type="entry name" value="PSP"/>
</dbReference>
<protein>
    <recommendedName>
        <fullName evidence="5">Phosphoserine phosphatase</fullName>
        <ecNumber evidence="4">3.1.3.3</ecNumber>
    </recommendedName>
    <alternativeName>
        <fullName evidence="11">O-phosphoserine phosphohydrolase</fullName>
    </alternativeName>
</protein>
<evidence type="ECO:0000256" key="10">
    <source>
        <dbReference type="ARBA" id="ARBA00023299"/>
    </source>
</evidence>
<accession>A0ABP1MZT6</accession>
<comment type="caution">
    <text evidence="12">The sequence shown here is derived from an EMBL/GenBank/DDBJ whole genome shotgun (WGS) entry which is preliminary data.</text>
</comment>
<evidence type="ECO:0000256" key="9">
    <source>
        <dbReference type="ARBA" id="ARBA00022842"/>
    </source>
</evidence>
<evidence type="ECO:0000256" key="1">
    <source>
        <dbReference type="ARBA" id="ARBA00001946"/>
    </source>
</evidence>
<dbReference type="NCBIfam" id="TIGR01488">
    <property type="entry name" value="HAD-SF-IB"/>
    <property type="match status" value="1"/>
</dbReference>
<dbReference type="EC" id="3.1.3.3" evidence="4"/>
<proteinExistence type="inferred from homology"/>
<dbReference type="Proteomes" id="UP001642520">
    <property type="component" value="Unassembled WGS sequence"/>
</dbReference>
<evidence type="ECO:0000256" key="5">
    <source>
        <dbReference type="ARBA" id="ARBA00015196"/>
    </source>
</evidence>
<keyword evidence="8" id="KW-0378">Hydrolase</keyword>
<organism evidence="12 13">
    <name type="scientific">Xylocopa violacea</name>
    <name type="common">Violet carpenter bee</name>
    <name type="synonym">Apis violacea</name>
    <dbReference type="NCBI Taxonomy" id="135666"/>
    <lineage>
        <taxon>Eukaryota</taxon>
        <taxon>Metazoa</taxon>
        <taxon>Ecdysozoa</taxon>
        <taxon>Arthropoda</taxon>
        <taxon>Hexapoda</taxon>
        <taxon>Insecta</taxon>
        <taxon>Pterygota</taxon>
        <taxon>Neoptera</taxon>
        <taxon>Endopterygota</taxon>
        <taxon>Hymenoptera</taxon>
        <taxon>Apocrita</taxon>
        <taxon>Aculeata</taxon>
        <taxon>Apoidea</taxon>
        <taxon>Anthophila</taxon>
        <taxon>Apidae</taxon>
        <taxon>Xylocopa</taxon>
        <taxon>Xylocopa</taxon>
    </lineage>
</organism>
<dbReference type="PANTHER" id="PTHR43344">
    <property type="entry name" value="PHOSPHOSERINE PHOSPHATASE"/>
    <property type="match status" value="1"/>
</dbReference>
<dbReference type="PANTHER" id="PTHR43344:SF2">
    <property type="entry name" value="PHOSPHOSERINE PHOSPHATASE"/>
    <property type="match status" value="1"/>
</dbReference>
<evidence type="ECO:0000256" key="7">
    <source>
        <dbReference type="ARBA" id="ARBA00022723"/>
    </source>
</evidence>
<dbReference type="InterPro" id="IPR036412">
    <property type="entry name" value="HAD-like_sf"/>
</dbReference>
<keyword evidence="13" id="KW-1185">Reference proteome</keyword>
<dbReference type="Pfam" id="PF00702">
    <property type="entry name" value="Hydrolase"/>
    <property type="match status" value="1"/>
</dbReference>
<evidence type="ECO:0000256" key="4">
    <source>
        <dbReference type="ARBA" id="ARBA00012640"/>
    </source>
</evidence>
<keyword evidence="7" id="KW-0479">Metal-binding</keyword>
<dbReference type="InterPro" id="IPR023214">
    <property type="entry name" value="HAD_sf"/>
</dbReference>
<evidence type="ECO:0000256" key="2">
    <source>
        <dbReference type="ARBA" id="ARBA00005135"/>
    </source>
</evidence>
<evidence type="ECO:0000313" key="12">
    <source>
        <dbReference type="EMBL" id="CAL7933632.1"/>
    </source>
</evidence>
<evidence type="ECO:0000313" key="13">
    <source>
        <dbReference type="Proteomes" id="UP001642520"/>
    </source>
</evidence>